<gene>
    <name evidence="1" type="ORF">Tci_677847</name>
</gene>
<proteinExistence type="predicted"/>
<feature type="non-terminal residue" evidence="1">
    <location>
        <position position="89"/>
    </location>
</feature>
<reference evidence="1" key="1">
    <citation type="journal article" date="2019" name="Sci. Rep.">
        <title>Draft genome of Tanacetum cinerariifolium, the natural source of mosquito coil.</title>
        <authorList>
            <person name="Yamashiro T."/>
            <person name="Shiraishi A."/>
            <person name="Satake H."/>
            <person name="Nakayama K."/>
        </authorList>
    </citation>
    <scope>NUCLEOTIDE SEQUENCE</scope>
</reference>
<accession>A0A699KU10</accession>
<dbReference type="AlphaFoldDB" id="A0A699KU10"/>
<evidence type="ECO:0000313" key="1">
    <source>
        <dbReference type="EMBL" id="GFB05876.1"/>
    </source>
</evidence>
<protein>
    <submittedName>
        <fullName evidence="1">Uncharacterized protein</fullName>
    </submittedName>
</protein>
<sequence length="89" mass="9536">MERVFILLEFPTNVGPTPCVVALEQNEKWVNAMIDVPDAEWTDDATHSKSGGVFVHATSHVLDDVVGVTVVGSERVSSSLTDVVVALSL</sequence>
<comment type="caution">
    <text evidence="1">The sequence shown here is derived from an EMBL/GenBank/DDBJ whole genome shotgun (WGS) entry which is preliminary data.</text>
</comment>
<dbReference type="EMBL" id="BKCJ010543130">
    <property type="protein sequence ID" value="GFB05876.1"/>
    <property type="molecule type" value="Genomic_DNA"/>
</dbReference>
<name>A0A699KU10_TANCI</name>
<organism evidence="1">
    <name type="scientific">Tanacetum cinerariifolium</name>
    <name type="common">Dalmatian daisy</name>
    <name type="synonym">Chrysanthemum cinerariifolium</name>
    <dbReference type="NCBI Taxonomy" id="118510"/>
    <lineage>
        <taxon>Eukaryota</taxon>
        <taxon>Viridiplantae</taxon>
        <taxon>Streptophyta</taxon>
        <taxon>Embryophyta</taxon>
        <taxon>Tracheophyta</taxon>
        <taxon>Spermatophyta</taxon>
        <taxon>Magnoliopsida</taxon>
        <taxon>eudicotyledons</taxon>
        <taxon>Gunneridae</taxon>
        <taxon>Pentapetalae</taxon>
        <taxon>asterids</taxon>
        <taxon>campanulids</taxon>
        <taxon>Asterales</taxon>
        <taxon>Asteraceae</taxon>
        <taxon>Asteroideae</taxon>
        <taxon>Anthemideae</taxon>
        <taxon>Anthemidinae</taxon>
        <taxon>Tanacetum</taxon>
    </lineage>
</organism>